<organism evidence="2 3">
    <name type="scientific">Kutzneria chonburiensis</name>
    <dbReference type="NCBI Taxonomy" id="1483604"/>
    <lineage>
        <taxon>Bacteria</taxon>
        <taxon>Bacillati</taxon>
        <taxon>Actinomycetota</taxon>
        <taxon>Actinomycetes</taxon>
        <taxon>Pseudonocardiales</taxon>
        <taxon>Pseudonocardiaceae</taxon>
        <taxon>Kutzneria</taxon>
    </lineage>
</organism>
<dbReference type="InterPro" id="IPR024344">
    <property type="entry name" value="MDMPI_metal-binding"/>
</dbReference>
<evidence type="ECO:0000313" key="2">
    <source>
        <dbReference type="EMBL" id="MFC0548717.1"/>
    </source>
</evidence>
<gene>
    <name evidence="2" type="ORF">ACFFH7_44920</name>
</gene>
<dbReference type="EMBL" id="JBHLUD010000019">
    <property type="protein sequence ID" value="MFC0548717.1"/>
    <property type="molecule type" value="Genomic_DNA"/>
</dbReference>
<sequence>MLIERAAAPLLDLIPALEPHLDARTPCTEYTVRGLVNHLLFWAPSLTGGATKVIVVPPDATEAELDLTTGDCLASLTDAVTTTVKAWSDPAAWTGMTHMGSPMELPASQVGGMIAGEFLVHGWDLARAAGRDLTVEEEVAEALLEELAKTAELGRQMNIFAPEVAVPADAPALHRVLGLTGRDPQWS</sequence>
<feature type="domain" description="Mycothiol-dependent maleylpyruvate isomerase metal-binding" evidence="1">
    <location>
        <begin position="6"/>
        <end position="126"/>
    </location>
</feature>
<protein>
    <submittedName>
        <fullName evidence="2">TIGR03086 family metal-binding protein</fullName>
    </submittedName>
</protein>
<dbReference type="NCBIfam" id="TIGR03083">
    <property type="entry name" value="maleylpyruvate isomerase family mycothiol-dependent enzyme"/>
    <property type="match status" value="1"/>
</dbReference>
<reference evidence="2 3" key="1">
    <citation type="submission" date="2024-09" db="EMBL/GenBank/DDBJ databases">
        <authorList>
            <person name="Sun Q."/>
            <person name="Mori K."/>
        </authorList>
    </citation>
    <scope>NUCLEOTIDE SEQUENCE [LARGE SCALE GENOMIC DNA]</scope>
    <source>
        <strain evidence="2 3">TBRC 1432</strain>
    </source>
</reference>
<name>A0ABV6N8D9_9PSEU</name>
<proteinExistence type="predicted"/>
<dbReference type="RefSeq" id="WP_273941870.1">
    <property type="nucleotide sequence ID" value="NZ_CP097263.1"/>
</dbReference>
<dbReference type="SUPFAM" id="SSF109854">
    <property type="entry name" value="DinB/YfiT-like putative metalloenzymes"/>
    <property type="match status" value="1"/>
</dbReference>
<keyword evidence="3" id="KW-1185">Reference proteome</keyword>
<evidence type="ECO:0000313" key="3">
    <source>
        <dbReference type="Proteomes" id="UP001589810"/>
    </source>
</evidence>
<comment type="caution">
    <text evidence="2">The sequence shown here is derived from an EMBL/GenBank/DDBJ whole genome shotgun (WGS) entry which is preliminary data.</text>
</comment>
<dbReference type="NCBIfam" id="TIGR03086">
    <property type="entry name" value="TIGR03086 family metal-binding protein"/>
    <property type="match status" value="1"/>
</dbReference>
<dbReference type="Pfam" id="PF11716">
    <property type="entry name" value="MDMPI_N"/>
    <property type="match status" value="1"/>
</dbReference>
<dbReference type="Gene3D" id="1.20.120.450">
    <property type="entry name" value="dinb family like domain"/>
    <property type="match status" value="1"/>
</dbReference>
<dbReference type="InterPro" id="IPR034660">
    <property type="entry name" value="DinB/YfiT-like"/>
</dbReference>
<dbReference type="Proteomes" id="UP001589810">
    <property type="component" value="Unassembled WGS sequence"/>
</dbReference>
<dbReference type="InterPro" id="IPR017517">
    <property type="entry name" value="Maleyloyr_isom"/>
</dbReference>
<evidence type="ECO:0000259" key="1">
    <source>
        <dbReference type="Pfam" id="PF11716"/>
    </source>
</evidence>
<dbReference type="InterPro" id="IPR017520">
    <property type="entry name" value="CHP03086"/>
</dbReference>
<accession>A0ABV6N8D9</accession>